<proteinExistence type="predicted"/>
<dbReference type="Pfam" id="PF02518">
    <property type="entry name" value="HATPase_c"/>
    <property type="match status" value="1"/>
</dbReference>
<feature type="domain" description="Histidine kinase/HSP90-like ATPase" evidence="1">
    <location>
        <begin position="88"/>
        <end position="181"/>
    </location>
</feature>
<accession>A0ABQ1I8Q0</accession>
<keyword evidence="3" id="KW-1185">Reference proteome</keyword>
<sequence length="186" mass="21017">MDDLNEAIRQSDDYETLLKRAEHLAELLEGFAPLLRRNEQKTFNIKALTQKIIKLNTHRFEHHNVTVSCPVNTDESESFEVTAPFGLLQATLTNLIDNSIHWTNLQAEKKGSDFKPAIRIDTLPHWFKEGPALVVMDNGPGFSLTPEEAIQPFKTSRPGGMGVGLYYADKVMETIGVDFKYVTQKI</sequence>
<reference evidence="3" key="1">
    <citation type="journal article" date="2019" name="Int. J. Syst. Evol. Microbiol.">
        <title>The Global Catalogue of Microorganisms (GCM) 10K type strain sequencing project: providing services to taxonomists for standard genome sequencing and annotation.</title>
        <authorList>
            <consortium name="The Broad Institute Genomics Platform"/>
            <consortium name="The Broad Institute Genome Sequencing Center for Infectious Disease"/>
            <person name="Wu L."/>
            <person name="Ma J."/>
        </authorList>
    </citation>
    <scope>NUCLEOTIDE SEQUENCE [LARGE SCALE GENOMIC DNA]</scope>
    <source>
        <strain evidence="3">CGMCC 1.10131</strain>
    </source>
</reference>
<dbReference type="Proteomes" id="UP000651977">
    <property type="component" value="Unassembled WGS sequence"/>
</dbReference>
<dbReference type="InterPro" id="IPR003594">
    <property type="entry name" value="HATPase_dom"/>
</dbReference>
<gene>
    <name evidence="2" type="ORF">GCM10007414_39500</name>
</gene>
<protein>
    <recommendedName>
        <fullName evidence="1">Histidine kinase/HSP90-like ATPase domain-containing protein</fullName>
    </recommendedName>
</protein>
<evidence type="ECO:0000313" key="3">
    <source>
        <dbReference type="Proteomes" id="UP000651977"/>
    </source>
</evidence>
<organism evidence="2 3">
    <name type="scientific">Agarivorans gilvus</name>
    <dbReference type="NCBI Taxonomy" id="680279"/>
    <lineage>
        <taxon>Bacteria</taxon>
        <taxon>Pseudomonadati</taxon>
        <taxon>Pseudomonadota</taxon>
        <taxon>Gammaproteobacteria</taxon>
        <taxon>Alteromonadales</taxon>
        <taxon>Alteromonadaceae</taxon>
        <taxon>Agarivorans</taxon>
    </lineage>
</organism>
<dbReference type="EMBL" id="BMDY01000058">
    <property type="protein sequence ID" value="GGB22213.1"/>
    <property type="molecule type" value="Genomic_DNA"/>
</dbReference>
<evidence type="ECO:0000259" key="1">
    <source>
        <dbReference type="Pfam" id="PF02518"/>
    </source>
</evidence>
<comment type="caution">
    <text evidence="2">The sequence shown here is derived from an EMBL/GenBank/DDBJ whole genome shotgun (WGS) entry which is preliminary data.</text>
</comment>
<dbReference type="InterPro" id="IPR036890">
    <property type="entry name" value="HATPase_C_sf"/>
</dbReference>
<dbReference type="RefSeq" id="WP_188407616.1">
    <property type="nucleotide sequence ID" value="NZ_BMDY01000058.1"/>
</dbReference>
<dbReference type="SUPFAM" id="SSF55874">
    <property type="entry name" value="ATPase domain of HSP90 chaperone/DNA topoisomerase II/histidine kinase"/>
    <property type="match status" value="1"/>
</dbReference>
<evidence type="ECO:0000313" key="2">
    <source>
        <dbReference type="EMBL" id="GGB22213.1"/>
    </source>
</evidence>
<dbReference type="Gene3D" id="3.30.565.10">
    <property type="entry name" value="Histidine kinase-like ATPase, C-terminal domain"/>
    <property type="match status" value="1"/>
</dbReference>
<name>A0ABQ1I8Q0_9ALTE</name>